<evidence type="ECO:0000313" key="2">
    <source>
        <dbReference type="Proteomes" id="UP000288168"/>
    </source>
</evidence>
<evidence type="ECO:0000313" key="1">
    <source>
        <dbReference type="EMBL" id="RSL57395.1"/>
    </source>
</evidence>
<organism evidence="1 2">
    <name type="scientific">Fusarium duplospermum</name>
    <dbReference type="NCBI Taxonomy" id="1325734"/>
    <lineage>
        <taxon>Eukaryota</taxon>
        <taxon>Fungi</taxon>
        <taxon>Dikarya</taxon>
        <taxon>Ascomycota</taxon>
        <taxon>Pezizomycotina</taxon>
        <taxon>Sordariomycetes</taxon>
        <taxon>Hypocreomycetidae</taxon>
        <taxon>Hypocreales</taxon>
        <taxon>Nectriaceae</taxon>
        <taxon>Fusarium</taxon>
        <taxon>Fusarium solani species complex</taxon>
    </lineage>
</organism>
<dbReference type="Proteomes" id="UP000288168">
    <property type="component" value="Unassembled WGS sequence"/>
</dbReference>
<dbReference type="EMBL" id="NKCI01000082">
    <property type="protein sequence ID" value="RSL57395.1"/>
    <property type="molecule type" value="Genomic_DNA"/>
</dbReference>
<reference evidence="1 2" key="1">
    <citation type="submission" date="2017-06" db="EMBL/GenBank/DDBJ databases">
        <title>Comparative genomic analysis of Ambrosia Fusariam Clade fungi.</title>
        <authorList>
            <person name="Stajich J.E."/>
            <person name="Carrillo J."/>
            <person name="Kijimoto T."/>
            <person name="Eskalen A."/>
            <person name="O'Donnell K."/>
            <person name="Kasson M."/>
        </authorList>
    </citation>
    <scope>NUCLEOTIDE SEQUENCE [LARGE SCALE GENOMIC DNA]</scope>
    <source>
        <strain evidence="1 2">NRRL62584</strain>
    </source>
</reference>
<protein>
    <submittedName>
        <fullName evidence="1">Uncharacterized protein</fullName>
    </submittedName>
</protein>
<accession>A0A428PWI6</accession>
<proteinExistence type="predicted"/>
<name>A0A428PWI6_9HYPO</name>
<sequence length="179" mass="20910">MALDPWYAVFKYDEYTEYLQREAISEIMTMTPAEKRFRLGTYGLTPPCRAVVNAVMRGMHNPLSYWASKNYVTFKSLPKPAFRPEAFRLESGCIVWPNPDHISLLMPLGKHMASVELIPRGTNYIIPAEWDSAHVLFLNEMGIRFTGRGSLRFIYIMIRKDSVRPVVQPFRVHKWRLRK</sequence>
<comment type="caution">
    <text evidence="1">The sequence shown here is derived from an EMBL/GenBank/DDBJ whole genome shotgun (WGS) entry which is preliminary data.</text>
</comment>
<gene>
    <name evidence="1" type="ORF">CEP54_008317</name>
</gene>
<keyword evidence="2" id="KW-1185">Reference proteome</keyword>
<dbReference type="AlphaFoldDB" id="A0A428PWI6"/>
<dbReference type="OrthoDB" id="4977394at2759"/>